<keyword evidence="2" id="KW-1185">Reference proteome</keyword>
<protein>
    <submittedName>
        <fullName evidence="1">Uncharacterized protein</fullName>
    </submittedName>
</protein>
<comment type="caution">
    <text evidence="1">The sequence shown here is derived from an EMBL/GenBank/DDBJ whole genome shotgun (WGS) entry which is preliminary data.</text>
</comment>
<gene>
    <name evidence="1" type="ORF">AWC08_22245</name>
</gene>
<reference evidence="1 2" key="1">
    <citation type="submission" date="2016-01" db="EMBL/GenBank/DDBJ databases">
        <title>The new phylogeny of the genus Mycobacterium.</title>
        <authorList>
            <person name="Tarcisio F."/>
            <person name="Conor M."/>
            <person name="Antonella G."/>
            <person name="Elisabetta G."/>
            <person name="Giulia F.S."/>
            <person name="Sara T."/>
            <person name="Anna F."/>
            <person name="Clotilde B."/>
            <person name="Roberto B."/>
            <person name="Veronica D.S."/>
            <person name="Fabio R."/>
            <person name="Monica P."/>
            <person name="Olivier J."/>
            <person name="Enrico T."/>
            <person name="Nicola S."/>
        </authorList>
    </citation>
    <scope>NUCLEOTIDE SEQUENCE [LARGE SCALE GENOMIC DNA]</scope>
    <source>
        <strain evidence="1 2">DSM 44160</strain>
    </source>
</reference>
<organism evidence="1 2">
    <name type="scientific">Mycobacterium gordonae</name>
    <dbReference type="NCBI Taxonomy" id="1778"/>
    <lineage>
        <taxon>Bacteria</taxon>
        <taxon>Bacillati</taxon>
        <taxon>Actinomycetota</taxon>
        <taxon>Actinomycetes</taxon>
        <taxon>Mycobacteriales</taxon>
        <taxon>Mycobacteriaceae</taxon>
        <taxon>Mycobacterium</taxon>
    </lineage>
</organism>
<dbReference type="EMBL" id="LQOY01000071">
    <property type="protein sequence ID" value="ORV88513.1"/>
    <property type="molecule type" value="Genomic_DNA"/>
</dbReference>
<name>A0A1X1WPR8_MYCGO</name>
<dbReference type="Proteomes" id="UP000193928">
    <property type="component" value="Unassembled WGS sequence"/>
</dbReference>
<dbReference type="Pfam" id="PF13479">
    <property type="entry name" value="AAA_24"/>
    <property type="match status" value="1"/>
</dbReference>
<proteinExistence type="predicted"/>
<evidence type="ECO:0000313" key="1">
    <source>
        <dbReference type="EMBL" id="ORV88513.1"/>
    </source>
</evidence>
<dbReference type="AlphaFoldDB" id="A0A1X1WPR8"/>
<accession>A0A1X1WPR8</accession>
<sequence>MAIRTRKPSGIPPWPLILIEGGEKVGKSYAAAEFTGCDKLGQCYWLDLGEGAADEYAAIPGANYLVVDHDGTWHDIIGQVTEIHAAAATSERPVVLIIDSMTAEWEMLKDWASKRARESKFAQRKLREDPNAEIKPSMNLWNDAGDRHHHLMRLLMTFPGIVVMTARGKEVAALDADGKPIPNAKEYRVEGHKTLPYDASVWVRLSRDEPPTVVGCRSVHAGLRPGVDKPRRYPNFTLEHLIFEVLKIDPKAAQARELTDLVSDEIALANQARAALGDFLRLKKLPYKPVAERFYAEQGEELETTLDPTAVFNFLDTLKKEAA</sequence>
<evidence type="ECO:0000313" key="2">
    <source>
        <dbReference type="Proteomes" id="UP000193928"/>
    </source>
</evidence>
<dbReference type="RefSeq" id="WP_069435322.1">
    <property type="nucleotide sequence ID" value="NZ_JACKSU010000009.1"/>
</dbReference>